<accession>A0AC58KJP3</accession>
<name>A0AC58KJP3_CASCN</name>
<proteinExistence type="predicted"/>
<evidence type="ECO:0000313" key="2">
    <source>
        <dbReference type="RefSeq" id="XP_073905125.1"/>
    </source>
</evidence>
<keyword evidence="1" id="KW-1185">Reference proteome</keyword>
<dbReference type="Proteomes" id="UP001732720">
    <property type="component" value="Chromosome 12"/>
</dbReference>
<reference evidence="2" key="1">
    <citation type="submission" date="2025-08" db="UniProtKB">
        <authorList>
            <consortium name="RefSeq"/>
        </authorList>
    </citation>
    <scope>IDENTIFICATION</scope>
</reference>
<dbReference type="RefSeq" id="XP_073905125.1">
    <property type="nucleotide sequence ID" value="XM_074049024.1"/>
</dbReference>
<evidence type="ECO:0000313" key="1">
    <source>
        <dbReference type="Proteomes" id="UP001732720"/>
    </source>
</evidence>
<protein>
    <submittedName>
        <fullName evidence="2">Uncharacterized protein</fullName>
    </submittedName>
</protein>
<sequence>MRRRRRLVLDLAEGRCRHMKRWSQETASMQPPPASGWHPRWKRGPEVAARPHGTRYKPRRSSGSECGVWRVGKEPVPGRCGGAVGGGGRPVPRDRRQRVRSRNQLQGLPLTAAPRPRTRKDPTICDPVQRQCELAPGSLRELVAVGMIRNREDLMAGTASLPLSSRPRRASAKTKALKQEQMASLYAKETWAELYLPVYTALNLTATRVNHGHHKSLPC</sequence>
<gene>
    <name evidence="2" type="primary">LOC141414728</name>
</gene>
<organism evidence="1 2">
    <name type="scientific">Castor canadensis</name>
    <name type="common">American beaver</name>
    <dbReference type="NCBI Taxonomy" id="51338"/>
    <lineage>
        <taxon>Eukaryota</taxon>
        <taxon>Metazoa</taxon>
        <taxon>Chordata</taxon>
        <taxon>Craniata</taxon>
        <taxon>Vertebrata</taxon>
        <taxon>Euteleostomi</taxon>
        <taxon>Mammalia</taxon>
        <taxon>Eutheria</taxon>
        <taxon>Euarchontoglires</taxon>
        <taxon>Glires</taxon>
        <taxon>Rodentia</taxon>
        <taxon>Castorimorpha</taxon>
        <taxon>Castoridae</taxon>
        <taxon>Castor</taxon>
    </lineage>
</organism>